<keyword evidence="1 3" id="KW-0807">Transducer</keyword>
<feature type="domain" description="HAMP" evidence="6">
    <location>
        <begin position="686"/>
        <end position="738"/>
    </location>
</feature>
<dbReference type="Gene3D" id="1.20.120.1530">
    <property type="match status" value="1"/>
</dbReference>
<evidence type="ECO:0000256" key="3">
    <source>
        <dbReference type="PROSITE-ProRule" id="PRU00284"/>
    </source>
</evidence>
<dbReference type="Pfam" id="PF18947">
    <property type="entry name" value="HAMP_2"/>
    <property type="match status" value="1"/>
</dbReference>
<organism evidence="7 8">
    <name type="scientific">Reichenbachiella ulvae</name>
    <dbReference type="NCBI Taxonomy" id="2980104"/>
    <lineage>
        <taxon>Bacteria</taxon>
        <taxon>Pseudomonadati</taxon>
        <taxon>Bacteroidota</taxon>
        <taxon>Cytophagia</taxon>
        <taxon>Cytophagales</taxon>
        <taxon>Reichenbachiellaceae</taxon>
        <taxon>Reichenbachiella</taxon>
    </lineage>
</organism>
<dbReference type="InterPro" id="IPR015943">
    <property type="entry name" value="WD40/YVTN_repeat-like_dom_sf"/>
</dbReference>
<dbReference type="InterPro" id="IPR004089">
    <property type="entry name" value="MCPsignal_dom"/>
</dbReference>
<dbReference type="Gene3D" id="2.130.10.10">
    <property type="entry name" value="YVTN repeat-like/Quinoprotein amine dehydrogenase"/>
    <property type="match status" value="2"/>
</dbReference>
<sequence length="1043" mass="115635">MIKVNPTANEILKGLEGKIVRDFIEMNDGTLWVGTEGDGLFHLDGSLAVIESYNTSNGLLASDKIWSLTQDADNNIWIGTDGMGLFLLNQEGKLTNYQKDDQNQRSLSSNVIRCMFRDRQGDIWLGTYLGGVNYFNKKNNLFAHYRNSSCDETTLSHNVVLSFTENEDGKIWVGTDGGGLNLMDSEGKFERFYPERGGLSGPVVLDLFEDSDDDLWAGTYANGLNLYRNEEFEVFNTTNGLGNNSVWAIGERVPGEIWIGTNGSGISVLNKNSGEFKNYLSDPSYPKSLSDNTVRCIYKDKKNRLWIGTYGGLSLYNPGTDDFSRFKYESEDNERGTALVLSIAEDNNGVLWLGTYGGGLLRFDPKTEKFMNYTEEDGLSSGIVFGVVVGSQGYIWLSTSNGLLKFDPKEESVIVYGESDGLQGSTYSVGSYFKDSKGNIYVGGNNGFNVFDPSLIKNSNESPEVVLTHLLINNIAVKPTDKNSPLKKQISEADELALSADQSVFGFEFAALNFTNSDKNMYAYQMENFEDEWNYVGNRNFASYTNLDAGDYIFKVKCANADGVFNEEYRALAVTVSPYWYHTWWFRFFILIVVVTGVWYYQRMKSRERQESRRILEEKVEEAVAEVKTQNNELLTQKGHLQSAIEDTNFVMREAVESGNFKARISTDNKEGQWKALAVSVNELFESVLTPFNDINFVIQKVADSDLTARYDGNAQGDILVITDNLNTAMHNLALLLKDIVDKTTFIGEASDEMLHTTQEMTSSTTEISSSIGEMSHGASSQLAKVDESSNLIEDMLASSGDMSEQAQSINETAKEGVEKTQDGIRIVNKLNESMKDILLASQKSSLSIDALTTRSKEISSVIGIIKQIASQTNLLALNAAIEAAQAGDAGRGFAVVAEEIRKLAEDSKQSVDKIENLITGIQDDTQSTAKMVGEMDGFVKVNEEATNSTLEIFDLISKQYNETLGKSEKIVEVTGKQTQSLQEVVNLMRSVVVIAEQTASGTEQIASSATELSSGMINYSDRSKKVLEIVNELQEKVKQFKL</sequence>
<dbReference type="EMBL" id="JAOYOD010000001">
    <property type="protein sequence ID" value="MCV9388955.1"/>
    <property type="molecule type" value="Genomic_DNA"/>
</dbReference>
<dbReference type="PROSITE" id="PS50111">
    <property type="entry name" value="CHEMOTAXIS_TRANSDUC_2"/>
    <property type="match status" value="1"/>
</dbReference>
<accession>A0ABT3CZ28</accession>
<proteinExistence type="inferred from homology"/>
<dbReference type="SUPFAM" id="SSF58104">
    <property type="entry name" value="Methyl-accepting chemotaxis protein (MCP) signaling domain"/>
    <property type="match status" value="1"/>
</dbReference>
<name>A0ABT3CZ28_9BACT</name>
<comment type="caution">
    <text evidence="7">The sequence shown here is derived from an EMBL/GenBank/DDBJ whole genome shotgun (WGS) entry which is preliminary data.</text>
</comment>
<dbReference type="Gene3D" id="1.10.287.950">
    <property type="entry name" value="Methyl-accepting chemotaxis protein"/>
    <property type="match status" value="1"/>
</dbReference>
<feature type="transmembrane region" description="Helical" evidence="4">
    <location>
        <begin position="584"/>
        <end position="601"/>
    </location>
</feature>
<evidence type="ECO:0000256" key="1">
    <source>
        <dbReference type="ARBA" id="ARBA00023224"/>
    </source>
</evidence>
<dbReference type="InterPro" id="IPR011123">
    <property type="entry name" value="Y_Y_Y"/>
</dbReference>
<evidence type="ECO:0000313" key="7">
    <source>
        <dbReference type="EMBL" id="MCV9388955.1"/>
    </source>
</evidence>
<keyword evidence="4" id="KW-0812">Transmembrane</keyword>
<dbReference type="CDD" id="cd11386">
    <property type="entry name" value="MCP_signal"/>
    <property type="match status" value="1"/>
</dbReference>
<gene>
    <name evidence="7" type="ORF">N7U62_19920</name>
</gene>
<dbReference type="Pfam" id="PF07494">
    <property type="entry name" value="Reg_prop"/>
    <property type="match status" value="6"/>
</dbReference>
<dbReference type="Pfam" id="PF00015">
    <property type="entry name" value="MCPsignal"/>
    <property type="match status" value="1"/>
</dbReference>
<dbReference type="InterPro" id="IPR003660">
    <property type="entry name" value="HAMP_dom"/>
</dbReference>
<dbReference type="SUPFAM" id="SSF63829">
    <property type="entry name" value="Calcium-dependent phosphotriesterase"/>
    <property type="match status" value="2"/>
</dbReference>
<dbReference type="InterPro" id="IPR004090">
    <property type="entry name" value="Chemotax_Me-accpt_rcpt"/>
</dbReference>
<dbReference type="SMART" id="SM00283">
    <property type="entry name" value="MA"/>
    <property type="match status" value="1"/>
</dbReference>
<keyword evidence="8" id="KW-1185">Reference proteome</keyword>
<dbReference type="Gene3D" id="2.60.40.10">
    <property type="entry name" value="Immunoglobulins"/>
    <property type="match status" value="1"/>
</dbReference>
<keyword evidence="4" id="KW-0472">Membrane</keyword>
<keyword evidence="4" id="KW-1133">Transmembrane helix</keyword>
<comment type="similarity">
    <text evidence="2">Belongs to the methyl-accepting chemotaxis (MCP) protein family.</text>
</comment>
<dbReference type="PROSITE" id="PS50885">
    <property type="entry name" value="HAMP"/>
    <property type="match status" value="1"/>
</dbReference>
<dbReference type="PANTHER" id="PTHR32089">
    <property type="entry name" value="METHYL-ACCEPTING CHEMOTAXIS PROTEIN MCPB"/>
    <property type="match status" value="1"/>
</dbReference>
<dbReference type="InterPro" id="IPR011110">
    <property type="entry name" value="Reg_prop"/>
</dbReference>
<dbReference type="RefSeq" id="WP_264139853.1">
    <property type="nucleotide sequence ID" value="NZ_JAOYOD010000001.1"/>
</dbReference>
<dbReference type="PRINTS" id="PR00260">
    <property type="entry name" value="CHEMTRNSDUCR"/>
</dbReference>
<evidence type="ECO:0000259" key="5">
    <source>
        <dbReference type="PROSITE" id="PS50111"/>
    </source>
</evidence>
<reference evidence="7 8" key="1">
    <citation type="submission" date="2022-10" db="EMBL/GenBank/DDBJ databases">
        <title>Comparative genomics and taxonomic characterization of three novel marine species of genus Reichenbachiella exhibiting antioxidant and polysaccharide degradation activities.</title>
        <authorList>
            <person name="Muhammad N."/>
            <person name="Lee Y.-J."/>
            <person name="Ko J."/>
            <person name="Kim S.-G."/>
        </authorList>
    </citation>
    <scope>NUCLEOTIDE SEQUENCE [LARGE SCALE GENOMIC DNA]</scope>
    <source>
        <strain evidence="7 8">ABR2-5</strain>
    </source>
</reference>
<feature type="domain" description="Methyl-accepting transducer" evidence="5">
    <location>
        <begin position="757"/>
        <end position="1014"/>
    </location>
</feature>
<dbReference type="Pfam" id="PF07495">
    <property type="entry name" value="Y_Y_Y"/>
    <property type="match status" value="1"/>
</dbReference>
<evidence type="ECO:0000256" key="4">
    <source>
        <dbReference type="SAM" id="Phobius"/>
    </source>
</evidence>
<protein>
    <submittedName>
        <fullName evidence="7">Methyl-accepting chemotaxis protein</fullName>
    </submittedName>
</protein>
<evidence type="ECO:0000256" key="2">
    <source>
        <dbReference type="ARBA" id="ARBA00029447"/>
    </source>
</evidence>
<dbReference type="Proteomes" id="UP001300692">
    <property type="component" value="Unassembled WGS sequence"/>
</dbReference>
<evidence type="ECO:0000313" key="8">
    <source>
        <dbReference type="Proteomes" id="UP001300692"/>
    </source>
</evidence>
<evidence type="ECO:0000259" key="6">
    <source>
        <dbReference type="PROSITE" id="PS50885"/>
    </source>
</evidence>
<dbReference type="PANTHER" id="PTHR32089:SF112">
    <property type="entry name" value="LYSOZYME-LIKE PROTEIN-RELATED"/>
    <property type="match status" value="1"/>
</dbReference>
<dbReference type="InterPro" id="IPR013783">
    <property type="entry name" value="Ig-like_fold"/>
</dbReference>